<evidence type="ECO:0000259" key="2">
    <source>
        <dbReference type="Pfam" id="PF16334"/>
    </source>
</evidence>
<name>A0A4R6ISU1_9BACT</name>
<evidence type="ECO:0000259" key="4">
    <source>
        <dbReference type="Pfam" id="PF17168"/>
    </source>
</evidence>
<keyword evidence="6" id="KW-1185">Reference proteome</keyword>
<dbReference type="InterPro" id="IPR012341">
    <property type="entry name" value="6hp_glycosidase-like_sf"/>
</dbReference>
<dbReference type="OrthoDB" id="175993at2"/>
<evidence type="ECO:0000259" key="3">
    <source>
        <dbReference type="Pfam" id="PF16335"/>
    </source>
</evidence>
<gene>
    <name evidence="5" type="ORF">BC659_2835</name>
</gene>
<dbReference type="RefSeq" id="WP_133475416.1">
    <property type="nucleotide sequence ID" value="NZ_SNWP01000013.1"/>
</dbReference>
<dbReference type="InterPro" id="IPR033433">
    <property type="entry name" value="GtaA_N"/>
</dbReference>
<dbReference type="Gene3D" id="2.60.120.260">
    <property type="entry name" value="Galactose-binding domain-like"/>
    <property type="match status" value="1"/>
</dbReference>
<feature type="domain" description="Glutaminase A N-terminal" evidence="4">
    <location>
        <begin position="242"/>
        <end position="448"/>
    </location>
</feature>
<protein>
    <submittedName>
        <fullName evidence="5">L-glutaminase</fullName>
    </submittedName>
</protein>
<dbReference type="AlphaFoldDB" id="A0A4R6ISU1"/>
<dbReference type="GO" id="GO:0005975">
    <property type="term" value="P:carbohydrate metabolic process"/>
    <property type="evidence" value="ECO:0007669"/>
    <property type="project" value="InterPro"/>
</dbReference>
<feature type="domain" description="DUF4964" evidence="2">
    <location>
        <begin position="23"/>
        <end position="76"/>
    </location>
</feature>
<dbReference type="InterPro" id="IPR008979">
    <property type="entry name" value="Galactose-bd-like_sf"/>
</dbReference>
<dbReference type="SUPFAM" id="SSF49785">
    <property type="entry name" value="Galactose-binding domain-like"/>
    <property type="match status" value="1"/>
</dbReference>
<dbReference type="SUPFAM" id="SSF48208">
    <property type="entry name" value="Six-hairpin glycosidases"/>
    <property type="match status" value="1"/>
</dbReference>
<dbReference type="InterPro" id="IPR008928">
    <property type="entry name" value="6-hairpin_glycosidase_sf"/>
</dbReference>
<dbReference type="Pfam" id="PF17168">
    <property type="entry name" value="DUF5127"/>
    <property type="match status" value="1"/>
</dbReference>
<dbReference type="InterPro" id="IPR052743">
    <property type="entry name" value="Glutaminase_GtaA"/>
</dbReference>
<dbReference type="InterPro" id="IPR032515">
    <property type="entry name" value="DUF4964"/>
</dbReference>
<dbReference type="EMBL" id="SNWP01000013">
    <property type="protein sequence ID" value="TDO25301.1"/>
    <property type="molecule type" value="Genomic_DNA"/>
</dbReference>
<sequence>MKKIYVLLIALSVIPCLFAQVHKAPAYPLITHDPYFSIWSFSDQLNESVTRHWTGTDHSLLGYVSVDGKLYKFLGAPPKKKEALLPNSDLMAYECSFTETKPQDNWQLPSFDDGGWQKAKGMFGSKNMDAATEWNSKEIWLRRSFTVTEKNFHQLLLTLKYDDNIKVYLNGDKIYEAGCCSSSKEILLSKEIENKIRIGKNTLAVYCENTGGPGIIDAGLYNLLPDEPVLQATQTSVNISATQTTYRFSCGGINLTVKFMSPLLANNLDVYARPISYISFTPQATDGKQHDVKIYFHNSADIARNKVNQQVSSHTDTYGSLLMQKTGTTTQPVLKRKGDDVRIDWGYSYLAVRNEKGTQLSAPTAEDKPSPTAANLSMDYGKITAAPVTKTILLAYDDLYSIQYFNENLQAWWKKIFSSTEEMLKKSMDEFTKIEAACKRFDQQLYTDAVKAGGENYARLCVLAYRESLAAHKLVRGKNNEILFPQKENFSNGSIWTVDVTYPSAPLTLIYNPALLKGMVEPIMAYSESGRWTKPFPAHDLGTYPLANGQTYGEDMPVEESGNMIILTAAICKAEKSLAFAKKHWPLLSQWVEFLNKDGFDPANQLCTDDFAGHLARNTNLSMKAIVGIGAYAQMAQQLGKTAEANRYRRIAKDYAVKWMQMANDGDHYALTFDRKGTWSQKYNLVWDKLLKLNLFPGAVYEKEIKYYLTQQNKYGLPLDSRKTYTKSDWILWTSVLTNNDRDFNALVDPVYKYAMETPSRIPLADWHETTDGKQVGFQARSVVGGYFIKMLEKEWRRKL</sequence>
<evidence type="ECO:0000313" key="6">
    <source>
        <dbReference type="Proteomes" id="UP000295741"/>
    </source>
</evidence>
<dbReference type="Pfam" id="PF16335">
    <property type="entry name" value="GtaA_6_Hairpin"/>
    <property type="match status" value="1"/>
</dbReference>
<accession>A0A4R6ISU1</accession>
<dbReference type="PANTHER" id="PTHR31987:SF1">
    <property type="entry name" value="GLUTAMINASE A"/>
    <property type="match status" value="1"/>
</dbReference>
<dbReference type="Gene3D" id="1.50.10.10">
    <property type="match status" value="1"/>
</dbReference>
<feature type="signal peptide" evidence="1">
    <location>
        <begin position="1"/>
        <end position="19"/>
    </location>
</feature>
<feature type="chain" id="PRO_5020609445" evidence="1">
    <location>
        <begin position="20"/>
        <end position="800"/>
    </location>
</feature>
<dbReference type="InterPro" id="IPR032514">
    <property type="entry name" value="GtaA_central"/>
</dbReference>
<comment type="caution">
    <text evidence="5">The sequence shown here is derived from an EMBL/GenBank/DDBJ whole genome shotgun (WGS) entry which is preliminary data.</text>
</comment>
<evidence type="ECO:0000256" key="1">
    <source>
        <dbReference type="SAM" id="SignalP"/>
    </source>
</evidence>
<dbReference type="Proteomes" id="UP000295741">
    <property type="component" value="Unassembled WGS sequence"/>
</dbReference>
<dbReference type="PANTHER" id="PTHR31987">
    <property type="entry name" value="GLUTAMINASE A-RELATED"/>
    <property type="match status" value="1"/>
</dbReference>
<feature type="domain" description="Glutaminase A central" evidence="3">
    <location>
        <begin position="454"/>
        <end position="790"/>
    </location>
</feature>
<keyword evidence="1" id="KW-0732">Signal</keyword>
<reference evidence="5 6" key="1">
    <citation type="submission" date="2019-03" db="EMBL/GenBank/DDBJ databases">
        <title>Genomic Encyclopedia of Archaeal and Bacterial Type Strains, Phase II (KMG-II): from individual species to whole genera.</title>
        <authorList>
            <person name="Goeker M."/>
        </authorList>
    </citation>
    <scope>NUCLEOTIDE SEQUENCE [LARGE SCALE GENOMIC DNA]</scope>
    <source>
        <strain evidence="5 6">DSM 28323</strain>
    </source>
</reference>
<proteinExistence type="predicted"/>
<evidence type="ECO:0000313" key="5">
    <source>
        <dbReference type="EMBL" id="TDO25301.1"/>
    </source>
</evidence>
<organism evidence="5 6">
    <name type="scientific">Sediminibacterium goheungense</name>
    <dbReference type="NCBI Taxonomy" id="1086393"/>
    <lineage>
        <taxon>Bacteria</taxon>
        <taxon>Pseudomonadati</taxon>
        <taxon>Bacteroidota</taxon>
        <taxon>Chitinophagia</taxon>
        <taxon>Chitinophagales</taxon>
        <taxon>Chitinophagaceae</taxon>
        <taxon>Sediminibacterium</taxon>
    </lineage>
</organism>
<dbReference type="Pfam" id="PF16334">
    <property type="entry name" value="DUF4964"/>
    <property type="match status" value="1"/>
</dbReference>